<reference evidence="5" key="1">
    <citation type="submission" date="2020-05" db="EMBL/GenBank/DDBJ databases">
        <authorList>
            <person name="Chiriac C."/>
            <person name="Salcher M."/>
            <person name="Ghai R."/>
            <person name="Kavagutti S V."/>
        </authorList>
    </citation>
    <scope>NUCLEOTIDE SEQUENCE</scope>
</reference>
<comment type="similarity">
    <text evidence="1">Belongs to the MurCDEF family. MurE subfamily.</text>
</comment>
<dbReference type="InterPro" id="IPR000713">
    <property type="entry name" value="Mur_ligase_N"/>
</dbReference>
<feature type="domain" description="Mur ligase C-terminal" evidence="3">
    <location>
        <begin position="336"/>
        <end position="458"/>
    </location>
</feature>
<dbReference type="SUPFAM" id="SSF53623">
    <property type="entry name" value="MurD-like peptide ligases, catalytic domain"/>
    <property type="match status" value="1"/>
</dbReference>
<dbReference type="InterPro" id="IPR004101">
    <property type="entry name" value="Mur_ligase_C"/>
</dbReference>
<dbReference type="SUPFAM" id="SSF63418">
    <property type="entry name" value="MurE/MurF N-terminal domain"/>
    <property type="match status" value="1"/>
</dbReference>
<dbReference type="NCBIfam" id="TIGR01085">
    <property type="entry name" value="murE"/>
    <property type="match status" value="1"/>
</dbReference>
<dbReference type="GO" id="GO:0005524">
    <property type="term" value="F:ATP binding"/>
    <property type="evidence" value="ECO:0007669"/>
    <property type="project" value="InterPro"/>
</dbReference>
<name>A0A6J6P3I4_9ZZZZ</name>
<proteinExistence type="inferred from homology"/>
<dbReference type="GO" id="GO:0005737">
    <property type="term" value="C:cytoplasm"/>
    <property type="evidence" value="ECO:0007669"/>
    <property type="project" value="InterPro"/>
</dbReference>
<dbReference type="PANTHER" id="PTHR23135">
    <property type="entry name" value="MUR LIGASE FAMILY MEMBER"/>
    <property type="match status" value="1"/>
</dbReference>
<dbReference type="PANTHER" id="PTHR23135:SF4">
    <property type="entry name" value="UDP-N-ACETYLMURAMOYL-L-ALANYL-D-GLUTAMATE--2,6-DIAMINOPIMELATE LIGASE MURE HOMOLOG, CHLOROPLASTIC"/>
    <property type="match status" value="1"/>
</dbReference>
<dbReference type="Pfam" id="PF08245">
    <property type="entry name" value="Mur_ligase_M"/>
    <property type="match status" value="1"/>
</dbReference>
<protein>
    <submittedName>
        <fullName evidence="5">Unannotated protein</fullName>
    </submittedName>
</protein>
<dbReference type="InterPro" id="IPR036565">
    <property type="entry name" value="Mur-like_cat_sf"/>
</dbReference>
<dbReference type="Pfam" id="PF01225">
    <property type="entry name" value="Mur_ligase"/>
    <property type="match status" value="1"/>
</dbReference>
<dbReference type="Gene3D" id="3.40.1190.10">
    <property type="entry name" value="Mur-like, catalytic domain"/>
    <property type="match status" value="1"/>
</dbReference>
<dbReference type="InterPro" id="IPR035911">
    <property type="entry name" value="MurE/MurF_N"/>
</dbReference>
<feature type="domain" description="Mur ligase N-terminal catalytic" evidence="2">
    <location>
        <begin position="31"/>
        <end position="103"/>
    </location>
</feature>
<evidence type="ECO:0000259" key="2">
    <source>
        <dbReference type="Pfam" id="PF01225"/>
    </source>
</evidence>
<sequence>MSAKLESLRSIIGFLGVSPGGFSTAELDISVRGVSVESSKISNGDIFVAMPGAHTHGAHFAADAISRGAVALITDAEGAGIANAAIPVVQIENLRAKVGELSAFVYGNPSSSMCVVAVTGTNGKTTTTSLLEYLWSGSGLPAGVIGTLGARYHTQGKTVSLPSARTTPEASELQKNLALMRDSGVQVVAMEVSSHALSLHRVDGIYFELSLFTNLTQDHLDFHHTMEEYFLAKSALFTSKFSAGALVNADDSFGKRLLAQCEIPAISISTDKGDWQLSLTGFQLTRPGGAIHIIDSPLVGDFNRMNAAMALVAFVQTGGDIEVGIDLLRSFPGVPGRLEQVGNGSPLVLVDYAHTPDAVTRVLSSLRSHTRGRIIAVLGCGGNRDPLKRPEMGRALQAGADLAIATSDNPRSEDPAAILDSMCGEDFKGVRILDRREAISLAISQAADEDLVLIAGKGHEQGQEINGVITAFDDRQVALEMLAKRGQS</sequence>
<dbReference type="Pfam" id="PF02875">
    <property type="entry name" value="Mur_ligase_C"/>
    <property type="match status" value="1"/>
</dbReference>
<dbReference type="NCBIfam" id="NF001126">
    <property type="entry name" value="PRK00139.1-4"/>
    <property type="match status" value="1"/>
</dbReference>
<organism evidence="5">
    <name type="scientific">freshwater metagenome</name>
    <dbReference type="NCBI Taxonomy" id="449393"/>
    <lineage>
        <taxon>unclassified sequences</taxon>
        <taxon>metagenomes</taxon>
        <taxon>ecological metagenomes</taxon>
    </lineage>
</organism>
<dbReference type="SUPFAM" id="SSF53244">
    <property type="entry name" value="MurD-like peptide ligases, peptide-binding domain"/>
    <property type="match status" value="1"/>
</dbReference>
<evidence type="ECO:0000259" key="4">
    <source>
        <dbReference type="Pfam" id="PF08245"/>
    </source>
</evidence>
<accession>A0A6J6P3I4</accession>
<evidence type="ECO:0000256" key="1">
    <source>
        <dbReference type="ARBA" id="ARBA00005898"/>
    </source>
</evidence>
<feature type="domain" description="Mur ligase central" evidence="4">
    <location>
        <begin position="118"/>
        <end position="313"/>
    </location>
</feature>
<dbReference type="InterPro" id="IPR036615">
    <property type="entry name" value="Mur_ligase_C_dom_sf"/>
</dbReference>
<dbReference type="NCBIfam" id="NF001124">
    <property type="entry name" value="PRK00139.1-2"/>
    <property type="match status" value="1"/>
</dbReference>
<dbReference type="GO" id="GO:0051301">
    <property type="term" value="P:cell division"/>
    <property type="evidence" value="ECO:0007669"/>
    <property type="project" value="InterPro"/>
</dbReference>
<dbReference type="GO" id="GO:0016881">
    <property type="term" value="F:acid-amino acid ligase activity"/>
    <property type="evidence" value="ECO:0007669"/>
    <property type="project" value="InterPro"/>
</dbReference>
<dbReference type="HAMAP" id="MF_00208">
    <property type="entry name" value="MurE"/>
    <property type="match status" value="1"/>
</dbReference>
<dbReference type="InterPro" id="IPR005761">
    <property type="entry name" value="UDP-N-AcMur-Glu-dNH2Pim_ligase"/>
</dbReference>
<dbReference type="GO" id="GO:0008360">
    <property type="term" value="P:regulation of cell shape"/>
    <property type="evidence" value="ECO:0007669"/>
    <property type="project" value="InterPro"/>
</dbReference>
<evidence type="ECO:0000259" key="3">
    <source>
        <dbReference type="Pfam" id="PF02875"/>
    </source>
</evidence>
<evidence type="ECO:0000313" key="5">
    <source>
        <dbReference type="EMBL" id="CAB4692862.1"/>
    </source>
</evidence>
<dbReference type="Gene3D" id="3.90.190.20">
    <property type="entry name" value="Mur ligase, C-terminal domain"/>
    <property type="match status" value="1"/>
</dbReference>
<gene>
    <name evidence="5" type="ORF">UFOPK2423_00692</name>
</gene>
<dbReference type="InterPro" id="IPR013221">
    <property type="entry name" value="Mur_ligase_cen"/>
</dbReference>
<dbReference type="EMBL" id="CAEZXN010000012">
    <property type="protein sequence ID" value="CAB4692862.1"/>
    <property type="molecule type" value="Genomic_DNA"/>
</dbReference>
<dbReference type="AlphaFoldDB" id="A0A6J6P3I4"/>
<dbReference type="Gene3D" id="3.40.1390.10">
    <property type="entry name" value="MurE/MurF, N-terminal domain"/>
    <property type="match status" value="1"/>
</dbReference>